<evidence type="ECO:0000259" key="2">
    <source>
        <dbReference type="Pfam" id="PF01965"/>
    </source>
</evidence>
<dbReference type="Proteomes" id="UP000283374">
    <property type="component" value="Unassembled WGS sequence"/>
</dbReference>
<keyword evidence="3" id="KW-0808">Transferase</keyword>
<dbReference type="SUPFAM" id="SSF52317">
    <property type="entry name" value="Class I glutamine amidotransferase-like"/>
    <property type="match status" value="1"/>
</dbReference>
<sequence length="186" mass="19569">MSSSALKGRRILAIVTNYGVEQDELVVPVAHLRSSGAKVTIAALKGKKKIQTLTGNKEPGATIKPDIKLAEVDAKGYDLLLIPGGTLNADALRLSDEALALVRTFAGAGKPIAAICHAPWALVSADVVRGKTLTSYASLETDIRNAGAEWKDEPVVVDHEGGYALVTSRDPEDLDDFLGAIDVLLG</sequence>
<proteinExistence type="inferred from homology"/>
<feature type="domain" description="DJ-1/PfpI" evidence="2">
    <location>
        <begin position="10"/>
        <end position="180"/>
    </location>
</feature>
<dbReference type="InterPro" id="IPR029062">
    <property type="entry name" value="Class_I_gatase-like"/>
</dbReference>
<evidence type="ECO:0000256" key="1">
    <source>
        <dbReference type="ARBA" id="ARBA00008542"/>
    </source>
</evidence>
<dbReference type="CDD" id="cd03134">
    <property type="entry name" value="GATase1_PfpI_like"/>
    <property type="match status" value="1"/>
</dbReference>
<name>A0A413RNS1_9CELL</name>
<protein>
    <submittedName>
        <fullName evidence="3">Type 1 glutamine amidotransferase</fullName>
    </submittedName>
</protein>
<keyword evidence="3" id="KW-0315">Glutamine amidotransferase</keyword>
<gene>
    <name evidence="3" type="ORF">D1825_05835</name>
</gene>
<dbReference type="PANTHER" id="PTHR42733:SF12">
    <property type="entry name" value="PROTEINASE"/>
    <property type="match status" value="1"/>
</dbReference>
<evidence type="ECO:0000313" key="4">
    <source>
        <dbReference type="Proteomes" id="UP000283374"/>
    </source>
</evidence>
<comment type="caution">
    <text evidence="3">The sequence shown here is derived from an EMBL/GenBank/DDBJ whole genome shotgun (WGS) entry which is preliminary data.</text>
</comment>
<dbReference type="GO" id="GO:0016740">
    <property type="term" value="F:transferase activity"/>
    <property type="evidence" value="ECO:0007669"/>
    <property type="project" value="UniProtKB-KW"/>
</dbReference>
<dbReference type="OrthoDB" id="9792284at2"/>
<keyword evidence="4" id="KW-1185">Reference proteome</keyword>
<dbReference type="InterPro" id="IPR006286">
    <property type="entry name" value="C56_PfpI-like"/>
</dbReference>
<dbReference type="PANTHER" id="PTHR42733">
    <property type="entry name" value="DJ-1 PROTEIN"/>
    <property type="match status" value="1"/>
</dbReference>
<dbReference type="NCBIfam" id="TIGR01382">
    <property type="entry name" value="PfpI"/>
    <property type="match status" value="1"/>
</dbReference>
<dbReference type="Pfam" id="PF01965">
    <property type="entry name" value="DJ-1_PfpI"/>
    <property type="match status" value="1"/>
</dbReference>
<dbReference type="Gene3D" id="3.40.50.880">
    <property type="match status" value="1"/>
</dbReference>
<comment type="similarity">
    <text evidence="1">Belongs to the peptidase C56 family.</text>
</comment>
<evidence type="ECO:0000313" key="3">
    <source>
        <dbReference type="EMBL" id="RHA43550.1"/>
    </source>
</evidence>
<dbReference type="RefSeq" id="WP_118766508.1">
    <property type="nucleotide sequence ID" value="NZ_QWKP01000156.1"/>
</dbReference>
<organism evidence="3 4">
    <name type="scientific">Cellulomonas rhizosphaerae</name>
    <dbReference type="NCBI Taxonomy" id="2293719"/>
    <lineage>
        <taxon>Bacteria</taxon>
        <taxon>Bacillati</taxon>
        <taxon>Actinomycetota</taxon>
        <taxon>Actinomycetes</taxon>
        <taxon>Micrococcales</taxon>
        <taxon>Cellulomonadaceae</taxon>
        <taxon>Cellulomonas</taxon>
    </lineage>
</organism>
<dbReference type="EMBL" id="QWKP01000156">
    <property type="protein sequence ID" value="RHA43550.1"/>
    <property type="molecule type" value="Genomic_DNA"/>
</dbReference>
<reference evidence="3 4" key="1">
    <citation type="submission" date="2018-08" db="EMBL/GenBank/DDBJ databases">
        <title>Cellulomonas rhizosphaerae sp. nov., a novel actinomycete isolated from soil.</title>
        <authorList>
            <person name="Tian Y."/>
        </authorList>
    </citation>
    <scope>NUCLEOTIDE SEQUENCE [LARGE SCALE GENOMIC DNA]</scope>
    <source>
        <strain evidence="3 4">NEAU-TCZ24</strain>
    </source>
</reference>
<dbReference type="PROSITE" id="PS51276">
    <property type="entry name" value="PEPTIDASE_C56_PFPI"/>
    <property type="match status" value="1"/>
</dbReference>
<accession>A0A413RNS1</accession>
<dbReference type="AlphaFoldDB" id="A0A413RNS1"/>
<dbReference type="InterPro" id="IPR002818">
    <property type="entry name" value="DJ-1/PfpI"/>
</dbReference>